<keyword evidence="2" id="KW-1185">Reference proteome</keyword>
<evidence type="ECO:0000313" key="1">
    <source>
        <dbReference type="EMBL" id="KAK3079885.1"/>
    </source>
</evidence>
<evidence type="ECO:0000313" key="2">
    <source>
        <dbReference type="Proteomes" id="UP001186974"/>
    </source>
</evidence>
<dbReference type="EMBL" id="JAWDJW010000867">
    <property type="protein sequence ID" value="KAK3079885.1"/>
    <property type="molecule type" value="Genomic_DNA"/>
</dbReference>
<gene>
    <name evidence="1" type="ORF">LTS18_003683</name>
</gene>
<reference evidence="1" key="1">
    <citation type="submission" date="2024-09" db="EMBL/GenBank/DDBJ databases">
        <title>Black Yeasts Isolated from many extreme environments.</title>
        <authorList>
            <person name="Coleine C."/>
            <person name="Stajich J.E."/>
            <person name="Selbmann L."/>
        </authorList>
    </citation>
    <scope>NUCLEOTIDE SEQUENCE</scope>
    <source>
        <strain evidence="1">CCFEE 5737</strain>
    </source>
</reference>
<protein>
    <submittedName>
        <fullName evidence="1">Uncharacterized protein</fullName>
    </submittedName>
</protein>
<accession>A0ACC3DT67</accession>
<sequence>MASFLAVFTGLVAAIDAVRLPRPSGEYYIGQTQHVFNHTTLQDPLANGTTKQYLLATIYFPSPAPPLLNETVLYVDPINFKIWANALQYPNGSISTIQTWWNFQSPTLNASTGNPTIIFSPSGGAPIWGYSALLSDLASRGYPLFSLDHPGEVPFTRLPFEGRSIYELDIKHE</sequence>
<comment type="caution">
    <text evidence="1">The sequence shown here is derived from an EMBL/GenBank/DDBJ whole genome shotgun (WGS) entry which is preliminary data.</text>
</comment>
<organism evidence="1 2">
    <name type="scientific">Coniosporium uncinatum</name>
    <dbReference type="NCBI Taxonomy" id="93489"/>
    <lineage>
        <taxon>Eukaryota</taxon>
        <taxon>Fungi</taxon>
        <taxon>Dikarya</taxon>
        <taxon>Ascomycota</taxon>
        <taxon>Pezizomycotina</taxon>
        <taxon>Dothideomycetes</taxon>
        <taxon>Dothideomycetes incertae sedis</taxon>
        <taxon>Coniosporium</taxon>
    </lineage>
</organism>
<dbReference type="Proteomes" id="UP001186974">
    <property type="component" value="Unassembled WGS sequence"/>
</dbReference>
<name>A0ACC3DT67_9PEZI</name>
<proteinExistence type="predicted"/>